<gene>
    <name evidence="1" type="ORF">KAF25_004005</name>
</gene>
<evidence type="ECO:0000313" key="1">
    <source>
        <dbReference type="EMBL" id="KAG5661766.1"/>
    </source>
</evidence>
<evidence type="ECO:0008006" key="3">
    <source>
        <dbReference type="Google" id="ProtNLM"/>
    </source>
</evidence>
<keyword evidence="2" id="KW-1185">Reference proteome</keyword>
<dbReference type="GO" id="GO:0005634">
    <property type="term" value="C:nucleus"/>
    <property type="evidence" value="ECO:0007669"/>
    <property type="project" value="TreeGrafter"/>
</dbReference>
<dbReference type="GO" id="GO:0005829">
    <property type="term" value="C:cytosol"/>
    <property type="evidence" value="ECO:0007669"/>
    <property type="project" value="TreeGrafter"/>
</dbReference>
<dbReference type="EMBL" id="JAGPUO010000006">
    <property type="protein sequence ID" value="KAG5661766.1"/>
    <property type="molecule type" value="Genomic_DNA"/>
</dbReference>
<comment type="caution">
    <text evidence="1">The sequence shown here is derived from an EMBL/GenBank/DDBJ whole genome shotgun (WGS) entry which is preliminary data.</text>
</comment>
<dbReference type="InterPro" id="IPR044992">
    <property type="entry name" value="ChyE-like"/>
</dbReference>
<dbReference type="PANTHER" id="PTHR42695">
    <property type="entry name" value="GLUTAMINE AMIDOTRANSFERASE YLR126C-RELATED"/>
    <property type="match status" value="1"/>
</dbReference>
<evidence type="ECO:0000313" key="2">
    <source>
        <dbReference type="Proteomes" id="UP000782241"/>
    </source>
</evidence>
<reference evidence="1" key="1">
    <citation type="submission" date="2021-04" db="EMBL/GenBank/DDBJ databases">
        <title>Draft genome of Fusarium avenaceum strain F156N33, isolated from an atmospheric sample in Virginia.</title>
        <authorList>
            <person name="Yang S."/>
            <person name="Vinatzer B.A."/>
            <person name="Coleman J."/>
        </authorList>
    </citation>
    <scope>NUCLEOTIDE SEQUENCE</scope>
    <source>
        <strain evidence="1">F156N33</strain>
    </source>
</reference>
<dbReference type="Proteomes" id="UP000782241">
    <property type="component" value="Unassembled WGS sequence"/>
</dbReference>
<sequence length="336" mass="37158">MQQLEVKHELLPREGFIKILAAANTHSSGMGRTIHVAILDVDIPARGLYILRGLYSSQFEAILRKGIAQLNQEAPDDPVQLSVSAYDVLGGVYPPLELLQRTGRGDAGAQANGRLIDAIWITGAVAGSHEVVEHPWILDLEKYIRHVYAMFPAVRLLGSCFGHQVIAQALLAEQGARVEKSLMGLEAGLCKIQLDPTFTSHFPILLQLPQGMMRMQMMHTDGVFFQGQKSGAHVENSKYPNDVVRLPDYWINLGRTEQCPVQGLCLPGRVLTVQGHFELDALALDTTCREFAPSLGWFEDDLQTVLNRVGHGPEYQDDSILMAHIAILFILGYDGR</sequence>
<organism evidence="1 2">
    <name type="scientific">Fusarium avenaceum</name>
    <dbReference type="NCBI Taxonomy" id="40199"/>
    <lineage>
        <taxon>Eukaryota</taxon>
        <taxon>Fungi</taxon>
        <taxon>Dikarya</taxon>
        <taxon>Ascomycota</taxon>
        <taxon>Pezizomycotina</taxon>
        <taxon>Sordariomycetes</taxon>
        <taxon>Hypocreomycetidae</taxon>
        <taxon>Hypocreales</taxon>
        <taxon>Nectriaceae</taxon>
        <taxon>Fusarium</taxon>
        <taxon>Fusarium tricinctum species complex</taxon>
    </lineage>
</organism>
<dbReference type="SUPFAM" id="SSF52317">
    <property type="entry name" value="Class I glutamine amidotransferase-like"/>
    <property type="match status" value="1"/>
</dbReference>
<proteinExistence type="predicted"/>
<accession>A0A9P7KQ96</accession>
<name>A0A9P7KQ96_9HYPO</name>
<protein>
    <recommendedName>
        <fullName evidence="3">Glutamine amidotransferase domain-containing protein</fullName>
    </recommendedName>
</protein>
<dbReference type="Gene3D" id="3.40.50.880">
    <property type="match status" value="1"/>
</dbReference>
<dbReference type="AlphaFoldDB" id="A0A9P7KQ96"/>
<dbReference type="InterPro" id="IPR029062">
    <property type="entry name" value="Class_I_gatase-like"/>
</dbReference>
<dbReference type="PANTHER" id="PTHR42695:SF6">
    <property type="entry name" value="GLUTAMINE AMIDOTRANSFERASE DOMAIN-CONTAINING PROTEIN"/>
    <property type="match status" value="1"/>
</dbReference>